<reference evidence="1 2" key="1">
    <citation type="submission" date="2016-11" db="EMBL/GenBank/DDBJ databases">
        <title>The macronuclear genome of Stentor coeruleus: a giant cell with tiny introns.</title>
        <authorList>
            <person name="Slabodnick M."/>
            <person name="Ruby J.G."/>
            <person name="Reiff S.B."/>
            <person name="Swart E.C."/>
            <person name="Gosai S."/>
            <person name="Prabakaran S."/>
            <person name="Witkowska E."/>
            <person name="Larue G.E."/>
            <person name="Fisher S."/>
            <person name="Freeman R.M."/>
            <person name="Gunawardena J."/>
            <person name="Chu W."/>
            <person name="Stover N.A."/>
            <person name="Gregory B.D."/>
            <person name="Nowacki M."/>
            <person name="Derisi J."/>
            <person name="Roy S.W."/>
            <person name="Marshall W.F."/>
            <person name="Sood P."/>
        </authorList>
    </citation>
    <scope>NUCLEOTIDE SEQUENCE [LARGE SCALE GENOMIC DNA]</scope>
    <source>
        <strain evidence="1">WM001</strain>
    </source>
</reference>
<dbReference type="EMBL" id="MPUH01000565">
    <property type="protein sequence ID" value="OMJ77622.1"/>
    <property type="molecule type" value="Genomic_DNA"/>
</dbReference>
<keyword evidence="2" id="KW-1185">Reference proteome</keyword>
<accession>A0A1R2BLH4</accession>
<proteinExistence type="predicted"/>
<gene>
    <name evidence="1" type="ORF">SteCoe_22747</name>
</gene>
<evidence type="ECO:0000313" key="2">
    <source>
        <dbReference type="Proteomes" id="UP000187209"/>
    </source>
</evidence>
<evidence type="ECO:0000313" key="1">
    <source>
        <dbReference type="EMBL" id="OMJ77622.1"/>
    </source>
</evidence>
<name>A0A1R2BLH4_9CILI</name>
<sequence length="196" mass="21819">MGQNISAGSFSCVDCSSRLITIEDGDTSSRAKFKDQNPEEEDIDDEITVFESPIKTSKRQSFDESQDKFLVYDGSLTTYAITSPNAAFTDKKLYTRNRIIKRNTSQTLPRHDDDSYISNLSHSTINLVSSTSNVNSYIQRDPFVNNSGFGSSRHKTYSSNALSVSINLVESIRKVHNTSSVRSETTFDGMGTPRNS</sequence>
<comment type="caution">
    <text evidence="1">The sequence shown here is derived from an EMBL/GenBank/DDBJ whole genome shotgun (WGS) entry which is preliminary data.</text>
</comment>
<protein>
    <submittedName>
        <fullName evidence="1">Uncharacterized protein</fullName>
    </submittedName>
</protein>
<dbReference type="AlphaFoldDB" id="A0A1R2BLH4"/>
<dbReference type="Proteomes" id="UP000187209">
    <property type="component" value="Unassembled WGS sequence"/>
</dbReference>
<organism evidence="1 2">
    <name type="scientific">Stentor coeruleus</name>
    <dbReference type="NCBI Taxonomy" id="5963"/>
    <lineage>
        <taxon>Eukaryota</taxon>
        <taxon>Sar</taxon>
        <taxon>Alveolata</taxon>
        <taxon>Ciliophora</taxon>
        <taxon>Postciliodesmatophora</taxon>
        <taxon>Heterotrichea</taxon>
        <taxon>Heterotrichida</taxon>
        <taxon>Stentoridae</taxon>
        <taxon>Stentor</taxon>
    </lineage>
</organism>